<feature type="region of interest" description="Disordered" evidence="3">
    <location>
        <begin position="280"/>
        <end position="387"/>
    </location>
</feature>
<sequence>MAVASPVLELPRAGKRFCVAVIPVLQRTLHYECIVLVKQFRPPMGGYCIEFPADKIGDAVSILHVRKQNMNRLHVLQTRSKLPSLRQSATTKSQLLSNAAHAVQSSVEMVRKDLGLIDDGETPEAAALRELEEETGYKGDVAECSPAVCMDPGLTNCTTHIVTVTINGDDAENLRPKPKPGDGEFVEVISLPKNDLLQRLDALVAEEHVTVDARVYSYALALKHANAKPFEQLHDFPGLFSLAPWKSQDDSHPAISHVSSLDLGGIVILQSSSPFLSSQGHILAGSNGPQEVGQHRQGTNAQTAKRSRGGDVPRRQNPELGGGDTMSGTAATEETGHGAAATVVSKASLNSRRNRPPWGGICRTQHGNGSSDPGRDSDPNFQKPASS</sequence>
<evidence type="ECO:0000256" key="1">
    <source>
        <dbReference type="ARBA" id="ARBA00005582"/>
    </source>
</evidence>
<gene>
    <name evidence="5" type="ORF">P7K49_014882</name>
</gene>
<evidence type="ECO:0000313" key="5">
    <source>
        <dbReference type="EMBL" id="KAK2105368.1"/>
    </source>
</evidence>
<dbReference type="InterPro" id="IPR015797">
    <property type="entry name" value="NUDIX_hydrolase-like_dom_sf"/>
</dbReference>
<comment type="caution">
    <text evidence="5">The sequence shown here is derived from an EMBL/GenBank/DDBJ whole genome shotgun (WGS) entry which is preliminary data.</text>
</comment>
<reference evidence="5 6" key="1">
    <citation type="submission" date="2023-05" db="EMBL/GenBank/DDBJ databases">
        <title>B98-5 Cell Line De Novo Hybrid Assembly: An Optical Mapping Approach.</title>
        <authorList>
            <person name="Kananen K."/>
            <person name="Auerbach J.A."/>
            <person name="Kautto E."/>
            <person name="Blachly J.S."/>
        </authorList>
    </citation>
    <scope>NUCLEOTIDE SEQUENCE [LARGE SCALE GENOMIC DNA]</scope>
    <source>
        <strain evidence="5">B95-8</strain>
        <tissue evidence="5">Cell line</tissue>
    </source>
</reference>
<feature type="compositionally biased region" description="Basic and acidic residues" evidence="3">
    <location>
        <begin position="308"/>
        <end position="317"/>
    </location>
</feature>
<dbReference type="CDD" id="cd18888">
    <property type="entry name" value="NUDIX_ADPRase_Nudt5"/>
    <property type="match status" value="1"/>
</dbReference>
<proteinExistence type="inferred from homology"/>
<organism evidence="5 6">
    <name type="scientific">Saguinus oedipus</name>
    <name type="common">Cotton-top tamarin</name>
    <name type="synonym">Oedipomidas oedipus</name>
    <dbReference type="NCBI Taxonomy" id="9490"/>
    <lineage>
        <taxon>Eukaryota</taxon>
        <taxon>Metazoa</taxon>
        <taxon>Chordata</taxon>
        <taxon>Craniata</taxon>
        <taxon>Vertebrata</taxon>
        <taxon>Euteleostomi</taxon>
        <taxon>Mammalia</taxon>
        <taxon>Eutheria</taxon>
        <taxon>Euarchontoglires</taxon>
        <taxon>Primates</taxon>
        <taxon>Haplorrhini</taxon>
        <taxon>Platyrrhini</taxon>
        <taxon>Cebidae</taxon>
        <taxon>Callitrichinae</taxon>
        <taxon>Saguinus</taxon>
    </lineage>
</organism>
<dbReference type="PROSITE" id="PS00893">
    <property type="entry name" value="NUDIX_BOX"/>
    <property type="match status" value="1"/>
</dbReference>
<dbReference type="PROSITE" id="PS51462">
    <property type="entry name" value="NUDIX"/>
    <property type="match status" value="1"/>
</dbReference>
<comment type="similarity">
    <text evidence="1">Belongs to the Nudix hydrolase family.</text>
</comment>
<dbReference type="InterPro" id="IPR000086">
    <property type="entry name" value="NUDIX_hydrolase_dom"/>
</dbReference>
<dbReference type="Proteomes" id="UP001266305">
    <property type="component" value="Unassembled WGS sequence"/>
</dbReference>
<dbReference type="Gene3D" id="3.90.79.10">
    <property type="entry name" value="Nucleoside Triphosphate Pyrophosphohydrolase"/>
    <property type="match status" value="1"/>
</dbReference>
<dbReference type="EMBL" id="JASSZA010000007">
    <property type="protein sequence ID" value="KAK2105368.1"/>
    <property type="molecule type" value="Genomic_DNA"/>
</dbReference>
<dbReference type="PANTHER" id="PTHR11839:SF1">
    <property type="entry name" value="ADP-SUGAR PYROPHOSPHATASE"/>
    <property type="match status" value="1"/>
</dbReference>
<feature type="domain" description="Nudix hydrolase" evidence="4">
    <location>
        <begin position="55"/>
        <end position="215"/>
    </location>
</feature>
<evidence type="ECO:0000313" key="6">
    <source>
        <dbReference type="Proteomes" id="UP001266305"/>
    </source>
</evidence>
<keyword evidence="6" id="KW-1185">Reference proteome</keyword>
<evidence type="ECO:0000256" key="3">
    <source>
        <dbReference type="SAM" id="MobiDB-lite"/>
    </source>
</evidence>
<keyword evidence="2" id="KW-0378">Hydrolase</keyword>
<feature type="compositionally biased region" description="Low complexity" evidence="3">
    <location>
        <begin position="328"/>
        <end position="342"/>
    </location>
</feature>
<dbReference type="PANTHER" id="PTHR11839">
    <property type="entry name" value="UDP/ADP-SUGAR PYROPHOSPHATASE"/>
    <property type="match status" value="1"/>
</dbReference>
<evidence type="ECO:0000256" key="2">
    <source>
        <dbReference type="ARBA" id="ARBA00022801"/>
    </source>
</evidence>
<dbReference type="SUPFAM" id="SSF55811">
    <property type="entry name" value="Nudix"/>
    <property type="match status" value="1"/>
</dbReference>
<accession>A0ABQ9V9K9</accession>
<dbReference type="InterPro" id="IPR020084">
    <property type="entry name" value="NUDIX_hydrolase_CS"/>
</dbReference>
<name>A0ABQ9V9K9_SAGOE</name>
<dbReference type="Pfam" id="PF00293">
    <property type="entry name" value="NUDIX"/>
    <property type="match status" value="1"/>
</dbReference>
<protein>
    <recommendedName>
        <fullName evidence="4">Nudix hydrolase domain-containing protein</fullName>
    </recommendedName>
</protein>
<evidence type="ECO:0000259" key="4">
    <source>
        <dbReference type="PROSITE" id="PS51462"/>
    </source>
</evidence>